<protein>
    <recommendedName>
        <fullName evidence="3">VWFA domain-containing protein</fullName>
    </recommendedName>
</protein>
<evidence type="ECO:0000313" key="4">
    <source>
        <dbReference type="EMBL" id="CAK8677554.1"/>
    </source>
</evidence>
<comment type="caution">
    <text evidence="4">The sequence shown here is derived from an EMBL/GenBank/DDBJ whole genome shotgun (WGS) entry which is preliminary data.</text>
</comment>
<gene>
    <name evidence="4" type="ORF">CVLEPA_LOCUS6921</name>
</gene>
<dbReference type="SMART" id="SM00327">
    <property type="entry name" value="VWA"/>
    <property type="match status" value="1"/>
</dbReference>
<dbReference type="PANTHER" id="PTHR24020">
    <property type="entry name" value="COLLAGEN ALPHA"/>
    <property type="match status" value="1"/>
</dbReference>
<dbReference type="PROSITE" id="PS50234">
    <property type="entry name" value="VWFA"/>
    <property type="match status" value="1"/>
</dbReference>
<proteinExistence type="predicted"/>
<dbReference type="Pfam" id="PF00092">
    <property type="entry name" value="VWA"/>
    <property type="match status" value="1"/>
</dbReference>
<evidence type="ECO:0000313" key="5">
    <source>
        <dbReference type="Proteomes" id="UP001642483"/>
    </source>
</evidence>
<keyword evidence="2" id="KW-0732">Signal</keyword>
<evidence type="ECO:0000256" key="1">
    <source>
        <dbReference type="SAM" id="Phobius"/>
    </source>
</evidence>
<accession>A0ABP0FGE1</accession>
<keyword evidence="1" id="KW-0472">Membrane</keyword>
<sequence>MNVLVIIFVQVLFQYTAVKPECQTSNLGLDIIFLLEGSSAVSDDDFNTAKNWIKNFSSNFDLNAGTHRIGVIQFSHYFDTLPPDSQTHIKTEIELGQFRNQSQFNMAVDDVSKLGLLTFTAKALNKSLQDFQSSERFNDNTTFKALVVMTDTIATDFDSLASTASYVRSNGITLYAVGGAPQAEMNAITNGVEDKSFELDDFSQLFEITDQLRGKLTSTIETITPCLDDEPFACTWTVGQQEICVVTFMSRPKSRFINILKDGSPVMNEGDNIFLDALDDSQVYIFMRNNATLSDAGNYTLLVEYTPPVGSSSNHAIEFKINVTSNFQVEPTSVEVTEQIPVFEATTSKENESNDSSSLNIPLVAATSSVAALTFIGLIAAVAIWFNKHYFSNRRKVDTLT</sequence>
<dbReference type="PANTHER" id="PTHR24020:SF87">
    <property type="entry name" value="COLLAGEN ALPHA-1(VI) CHAIN-LIKE"/>
    <property type="match status" value="1"/>
</dbReference>
<keyword evidence="5" id="KW-1185">Reference proteome</keyword>
<organism evidence="4 5">
    <name type="scientific">Clavelina lepadiformis</name>
    <name type="common">Light-bulb sea squirt</name>
    <name type="synonym">Ascidia lepadiformis</name>
    <dbReference type="NCBI Taxonomy" id="159417"/>
    <lineage>
        <taxon>Eukaryota</taxon>
        <taxon>Metazoa</taxon>
        <taxon>Chordata</taxon>
        <taxon>Tunicata</taxon>
        <taxon>Ascidiacea</taxon>
        <taxon>Aplousobranchia</taxon>
        <taxon>Clavelinidae</taxon>
        <taxon>Clavelina</taxon>
    </lineage>
</organism>
<keyword evidence="1" id="KW-1133">Transmembrane helix</keyword>
<reference evidence="4 5" key="1">
    <citation type="submission" date="2024-02" db="EMBL/GenBank/DDBJ databases">
        <authorList>
            <person name="Daric V."/>
            <person name="Darras S."/>
        </authorList>
    </citation>
    <scope>NUCLEOTIDE SEQUENCE [LARGE SCALE GENOMIC DNA]</scope>
</reference>
<keyword evidence="1" id="KW-0812">Transmembrane</keyword>
<feature type="chain" id="PRO_5045942531" description="VWFA domain-containing protein" evidence="2">
    <location>
        <begin position="19"/>
        <end position="401"/>
    </location>
</feature>
<feature type="domain" description="VWFA" evidence="3">
    <location>
        <begin position="30"/>
        <end position="223"/>
    </location>
</feature>
<name>A0ABP0FGE1_CLALP</name>
<evidence type="ECO:0000256" key="2">
    <source>
        <dbReference type="SAM" id="SignalP"/>
    </source>
</evidence>
<feature type="signal peptide" evidence="2">
    <location>
        <begin position="1"/>
        <end position="18"/>
    </location>
</feature>
<dbReference type="CDD" id="cd01450">
    <property type="entry name" value="vWFA_subfamily_ECM"/>
    <property type="match status" value="1"/>
</dbReference>
<dbReference type="Proteomes" id="UP001642483">
    <property type="component" value="Unassembled WGS sequence"/>
</dbReference>
<dbReference type="InterPro" id="IPR050525">
    <property type="entry name" value="ECM_Assembly_Org"/>
</dbReference>
<dbReference type="InterPro" id="IPR036465">
    <property type="entry name" value="vWFA_dom_sf"/>
</dbReference>
<dbReference type="Gene3D" id="3.40.50.410">
    <property type="entry name" value="von Willebrand factor, type A domain"/>
    <property type="match status" value="1"/>
</dbReference>
<dbReference type="SUPFAM" id="SSF53300">
    <property type="entry name" value="vWA-like"/>
    <property type="match status" value="1"/>
</dbReference>
<dbReference type="InterPro" id="IPR002035">
    <property type="entry name" value="VWF_A"/>
</dbReference>
<dbReference type="EMBL" id="CAWYQH010000046">
    <property type="protein sequence ID" value="CAK8677554.1"/>
    <property type="molecule type" value="Genomic_DNA"/>
</dbReference>
<feature type="transmembrane region" description="Helical" evidence="1">
    <location>
        <begin position="363"/>
        <end position="386"/>
    </location>
</feature>
<evidence type="ECO:0000259" key="3">
    <source>
        <dbReference type="PROSITE" id="PS50234"/>
    </source>
</evidence>